<dbReference type="Gene3D" id="3.40.50.300">
    <property type="entry name" value="P-loop containing nucleotide triphosphate hydrolases"/>
    <property type="match status" value="1"/>
</dbReference>
<keyword evidence="2" id="KW-0813">Transport</keyword>
<protein>
    <submittedName>
        <fullName evidence="6">ABC transporter ATP-binding protein</fullName>
    </submittedName>
</protein>
<dbReference type="InterPro" id="IPR017871">
    <property type="entry name" value="ABC_transporter-like_CS"/>
</dbReference>
<evidence type="ECO:0000256" key="4">
    <source>
        <dbReference type="ARBA" id="ARBA00022840"/>
    </source>
</evidence>
<keyword evidence="3" id="KW-0547">Nucleotide-binding</keyword>
<dbReference type="SMART" id="SM00382">
    <property type="entry name" value="AAA"/>
    <property type="match status" value="1"/>
</dbReference>
<dbReference type="PANTHER" id="PTHR43335:SF4">
    <property type="entry name" value="ABC TRANSPORTER, ATP-BINDING PROTEIN"/>
    <property type="match status" value="1"/>
</dbReference>
<organism evidence="6 7">
    <name type="scientific">Lacrimispora defluvii</name>
    <dbReference type="NCBI Taxonomy" id="2719233"/>
    <lineage>
        <taxon>Bacteria</taxon>
        <taxon>Bacillati</taxon>
        <taxon>Bacillota</taxon>
        <taxon>Clostridia</taxon>
        <taxon>Lachnospirales</taxon>
        <taxon>Lachnospiraceae</taxon>
        <taxon>Lacrimispora</taxon>
    </lineage>
</organism>
<dbReference type="PROSITE" id="PS50893">
    <property type="entry name" value="ABC_TRANSPORTER_2"/>
    <property type="match status" value="1"/>
</dbReference>
<evidence type="ECO:0000313" key="6">
    <source>
        <dbReference type="EMBL" id="NNJ33030.1"/>
    </source>
</evidence>
<evidence type="ECO:0000259" key="5">
    <source>
        <dbReference type="PROSITE" id="PS50893"/>
    </source>
</evidence>
<evidence type="ECO:0000256" key="2">
    <source>
        <dbReference type="ARBA" id="ARBA00022448"/>
    </source>
</evidence>
<dbReference type="PANTHER" id="PTHR43335">
    <property type="entry name" value="ABC TRANSPORTER, ATP-BINDING PROTEIN"/>
    <property type="match status" value="1"/>
</dbReference>
<sequence>MLVTKDLTKKYQDFTAVDKLNLTVKDGAIFGFLGHNGAGKTTSLSMLTTLILPTSGSATIDGFDVVKDNLQVRNLLGYLPENVMLYGDLTARENLQFFGKLSKVKDVNKNIDEVLNMLNFTEWTDKKVKTFSKGMRQRIGIAQAILHKPKILFLDEPTSGLDPQGTKDIRNILLKINAEWGTTIFMNTHLLSEVTKICTDIGIISRGNLLVSESLSNLKENFKDAKSLEEIYFSIEGGVNNE</sequence>
<keyword evidence="7" id="KW-1185">Reference proteome</keyword>
<dbReference type="Pfam" id="PF00005">
    <property type="entry name" value="ABC_tran"/>
    <property type="match status" value="1"/>
</dbReference>
<reference evidence="6 7" key="1">
    <citation type="submission" date="2020-03" db="EMBL/GenBank/DDBJ databases">
        <title>Genome Sequence of industrial isolate, B5A.</title>
        <authorList>
            <person name="Sharma S."/>
            <person name="Patil P.B."/>
            <person name="Korpole S."/>
        </authorList>
    </citation>
    <scope>NUCLEOTIDE SEQUENCE [LARGE SCALE GENOMIC DNA]</scope>
    <source>
        <strain evidence="6 7">PI-S10-B5A</strain>
    </source>
</reference>
<keyword evidence="4 6" id="KW-0067">ATP-binding</keyword>
<dbReference type="Proteomes" id="UP000539052">
    <property type="component" value="Unassembled WGS sequence"/>
</dbReference>
<evidence type="ECO:0000313" key="7">
    <source>
        <dbReference type="Proteomes" id="UP000539052"/>
    </source>
</evidence>
<dbReference type="EMBL" id="JAAOXG010000080">
    <property type="protein sequence ID" value="NNJ33030.1"/>
    <property type="molecule type" value="Genomic_DNA"/>
</dbReference>
<dbReference type="InterPro" id="IPR003439">
    <property type="entry name" value="ABC_transporter-like_ATP-bd"/>
</dbReference>
<comment type="similarity">
    <text evidence="1">Belongs to the ABC transporter superfamily.</text>
</comment>
<dbReference type="InterPro" id="IPR027417">
    <property type="entry name" value="P-loop_NTPase"/>
</dbReference>
<evidence type="ECO:0000256" key="3">
    <source>
        <dbReference type="ARBA" id="ARBA00022741"/>
    </source>
</evidence>
<evidence type="ECO:0000256" key="1">
    <source>
        <dbReference type="ARBA" id="ARBA00005417"/>
    </source>
</evidence>
<feature type="domain" description="ABC transporter" evidence="5">
    <location>
        <begin position="2"/>
        <end position="231"/>
    </location>
</feature>
<dbReference type="InterPro" id="IPR003593">
    <property type="entry name" value="AAA+_ATPase"/>
</dbReference>
<accession>A0ABX1VYB0</accession>
<gene>
    <name evidence="6" type="ORF">G9470_25055</name>
</gene>
<dbReference type="PROSITE" id="PS00211">
    <property type="entry name" value="ABC_TRANSPORTER_1"/>
    <property type="match status" value="1"/>
</dbReference>
<dbReference type="GO" id="GO:0005524">
    <property type="term" value="F:ATP binding"/>
    <property type="evidence" value="ECO:0007669"/>
    <property type="project" value="UniProtKB-KW"/>
</dbReference>
<name>A0ABX1VYB0_9FIRM</name>
<comment type="caution">
    <text evidence="6">The sequence shown here is derived from an EMBL/GenBank/DDBJ whole genome shotgun (WGS) entry which is preliminary data.</text>
</comment>
<proteinExistence type="inferred from homology"/>
<dbReference type="SUPFAM" id="SSF52540">
    <property type="entry name" value="P-loop containing nucleoside triphosphate hydrolases"/>
    <property type="match status" value="1"/>
</dbReference>